<name>A0ABY5D339_9ACTN</name>
<dbReference type="PANTHER" id="PTHR43344">
    <property type="entry name" value="PHOSPHOSERINE PHOSPHATASE"/>
    <property type="match status" value="1"/>
</dbReference>
<protein>
    <submittedName>
        <fullName evidence="5">Haloacid dehalogenase-like hydrolase</fullName>
    </submittedName>
</protein>
<evidence type="ECO:0000256" key="1">
    <source>
        <dbReference type="ARBA" id="ARBA00009184"/>
    </source>
</evidence>
<dbReference type="EMBL" id="CP099837">
    <property type="protein sequence ID" value="USY18797.1"/>
    <property type="molecule type" value="Genomic_DNA"/>
</dbReference>
<accession>A0ABY5D339</accession>
<evidence type="ECO:0000313" key="5">
    <source>
        <dbReference type="EMBL" id="USY18797.1"/>
    </source>
</evidence>
<keyword evidence="6" id="KW-1185">Reference proteome</keyword>
<dbReference type="PANTHER" id="PTHR43344:SF13">
    <property type="entry name" value="PHOSPHATASE RV3661-RELATED"/>
    <property type="match status" value="1"/>
</dbReference>
<keyword evidence="4" id="KW-0460">Magnesium</keyword>
<sequence length="251" mass="27479">MEPTTEFEVPAVRPLKEEAHVTWALFDLDETLIDHDSFARFTVHLLLRDPVRLAAAVLFLPLIGAAFTRRSWRVNAGSVLLWLGTVGVSGTRLDRIVRDHVRRLGVRGRLLPDGEAALAEHFRAGHDVAVVTGCAELVAVPLCREIDPRIRVVASTLRRRWGGLVADRHCYGPRKVEMLTEAGVGNGSGGEVVAAYGDSPADAPMLDLARTAVLVNLPEATAEGMRVQLTGPDRVVRVDWPARPRTEQPRA</sequence>
<comment type="similarity">
    <text evidence="1">Belongs to the HAD-like hydrolase superfamily. SerB family.</text>
</comment>
<dbReference type="InterPro" id="IPR023214">
    <property type="entry name" value="HAD_sf"/>
</dbReference>
<dbReference type="Proteomes" id="UP001055940">
    <property type="component" value="Chromosome"/>
</dbReference>
<dbReference type="SUPFAM" id="SSF56784">
    <property type="entry name" value="HAD-like"/>
    <property type="match status" value="1"/>
</dbReference>
<organism evidence="5 6">
    <name type="scientific">Nocardiopsis exhalans</name>
    <dbReference type="NCBI Taxonomy" id="163604"/>
    <lineage>
        <taxon>Bacteria</taxon>
        <taxon>Bacillati</taxon>
        <taxon>Actinomycetota</taxon>
        <taxon>Actinomycetes</taxon>
        <taxon>Streptosporangiales</taxon>
        <taxon>Nocardiopsidaceae</taxon>
        <taxon>Nocardiopsis</taxon>
    </lineage>
</organism>
<evidence type="ECO:0000313" key="6">
    <source>
        <dbReference type="Proteomes" id="UP001055940"/>
    </source>
</evidence>
<keyword evidence="2" id="KW-0479">Metal-binding</keyword>
<dbReference type="RefSeq" id="WP_254418110.1">
    <property type="nucleotide sequence ID" value="NZ_BAAAJB010000016.1"/>
</dbReference>
<dbReference type="Gene3D" id="3.40.50.1000">
    <property type="entry name" value="HAD superfamily/HAD-like"/>
    <property type="match status" value="1"/>
</dbReference>
<dbReference type="Gene3D" id="1.20.1440.100">
    <property type="entry name" value="SG protein - dephosphorylation function"/>
    <property type="match status" value="1"/>
</dbReference>
<dbReference type="Pfam" id="PF12710">
    <property type="entry name" value="HAD"/>
    <property type="match status" value="1"/>
</dbReference>
<dbReference type="InterPro" id="IPR050582">
    <property type="entry name" value="HAD-like_SerB"/>
</dbReference>
<gene>
    <name evidence="5" type="ORF">NE857_26485</name>
</gene>
<reference evidence="5" key="1">
    <citation type="submission" date="2022-06" db="EMBL/GenBank/DDBJ databases">
        <authorList>
            <person name="Ping M."/>
        </authorList>
    </citation>
    <scope>NUCLEOTIDE SEQUENCE</scope>
    <source>
        <strain evidence="5">JCM11759T</strain>
    </source>
</reference>
<evidence type="ECO:0000256" key="4">
    <source>
        <dbReference type="ARBA" id="ARBA00022842"/>
    </source>
</evidence>
<dbReference type="InterPro" id="IPR036412">
    <property type="entry name" value="HAD-like_sf"/>
</dbReference>
<proteinExistence type="inferred from homology"/>
<evidence type="ECO:0000256" key="3">
    <source>
        <dbReference type="ARBA" id="ARBA00022801"/>
    </source>
</evidence>
<keyword evidence="3" id="KW-0378">Hydrolase</keyword>
<evidence type="ECO:0000256" key="2">
    <source>
        <dbReference type="ARBA" id="ARBA00022723"/>
    </source>
</evidence>